<reference evidence="4" key="1">
    <citation type="journal article" date="2019" name="Int. J. Syst. Evol. Microbiol.">
        <title>The Global Catalogue of Microorganisms (GCM) 10K type strain sequencing project: providing services to taxonomists for standard genome sequencing and annotation.</title>
        <authorList>
            <consortium name="The Broad Institute Genomics Platform"/>
            <consortium name="The Broad Institute Genome Sequencing Center for Infectious Disease"/>
            <person name="Wu L."/>
            <person name="Ma J."/>
        </authorList>
    </citation>
    <scope>NUCLEOTIDE SEQUENCE [LARGE SCALE GENOMIC DNA]</scope>
    <source>
        <strain evidence="4">JCM 17978</strain>
    </source>
</reference>
<dbReference type="EMBL" id="JBHSLA010000001">
    <property type="protein sequence ID" value="MFC5194022.1"/>
    <property type="molecule type" value="Genomic_DNA"/>
</dbReference>
<proteinExistence type="predicted"/>
<dbReference type="Pfam" id="PF18942">
    <property type="entry name" value="DUF5689"/>
    <property type="match status" value="1"/>
</dbReference>
<evidence type="ECO:0000313" key="3">
    <source>
        <dbReference type="EMBL" id="MFC5194022.1"/>
    </source>
</evidence>
<name>A0ABW0C1C3_9FLAO</name>
<sequence>MKTNKFLTLVLTVVASLAIVSCVQDDDYTIPTSLGDEENARLNNLLATGTEISIADAKSRYSSDPNNDGDTTDAMPYIEEVENIYIKGYVSSSDKSGNFFKEFFLQDSPTNPTTAIKIVINQVDLYNQFNFGREVYVSLKGLYIGEERIGTGIIAVGGETETTRFGTNITSIGENRARMGILRSPVTETIEPLNVSFSDINSTHVGILVQVDGVEFADNLAGERYFDPMNDFDTKRRLQACTGFTYSTFQLETSSFANFKNELLPLGNGSITAVVNKTFDGGSTILALNGLEGVNFDGPRCELLDQNDFTVVFEENFDGGLNGWDVINTAGTKEWYAASFGGVSYVRGTAFQSGSGVTMVSWLISPAFDFDAQDDEQMILEIADAFSDAGEEPLKAYYSNDYVAGTDPSTANWTEVGANQIEGLPINGNFYDNIYDETGFIDLSAATGTGFIAFVYDSEDGAISSTRDLGKVKILAAQ</sequence>
<dbReference type="PROSITE" id="PS51257">
    <property type="entry name" value="PROKAR_LIPOPROTEIN"/>
    <property type="match status" value="1"/>
</dbReference>
<feature type="chain" id="PRO_5046242214" evidence="1">
    <location>
        <begin position="26"/>
        <end position="478"/>
    </location>
</feature>
<evidence type="ECO:0000313" key="4">
    <source>
        <dbReference type="Proteomes" id="UP001596162"/>
    </source>
</evidence>
<dbReference type="Proteomes" id="UP001596162">
    <property type="component" value="Unassembled WGS sequence"/>
</dbReference>
<feature type="domain" description="DUF5689" evidence="2">
    <location>
        <begin position="50"/>
        <end position="289"/>
    </location>
</feature>
<dbReference type="NCBIfam" id="NF038128">
    <property type="entry name" value="choice_anch_J"/>
    <property type="match status" value="1"/>
</dbReference>
<keyword evidence="4" id="KW-1185">Reference proteome</keyword>
<feature type="signal peptide" evidence="1">
    <location>
        <begin position="1"/>
        <end position="25"/>
    </location>
</feature>
<dbReference type="RefSeq" id="WP_376858201.1">
    <property type="nucleotide sequence ID" value="NZ_JBHSLA010000001.1"/>
</dbReference>
<accession>A0ABW0C1C3</accession>
<evidence type="ECO:0000256" key="1">
    <source>
        <dbReference type="SAM" id="SignalP"/>
    </source>
</evidence>
<dbReference type="InterPro" id="IPR043744">
    <property type="entry name" value="DUF5689"/>
</dbReference>
<dbReference type="Gene3D" id="2.60.120.200">
    <property type="match status" value="1"/>
</dbReference>
<keyword evidence="1" id="KW-0732">Signal</keyword>
<evidence type="ECO:0000259" key="2">
    <source>
        <dbReference type="Pfam" id="PF18942"/>
    </source>
</evidence>
<organism evidence="3 4">
    <name type="scientific">Bizionia hallyeonensis</name>
    <dbReference type="NCBI Taxonomy" id="1123757"/>
    <lineage>
        <taxon>Bacteria</taxon>
        <taxon>Pseudomonadati</taxon>
        <taxon>Bacteroidota</taxon>
        <taxon>Flavobacteriia</taxon>
        <taxon>Flavobacteriales</taxon>
        <taxon>Flavobacteriaceae</taxon>
        <taxon>Bizionia</taxon>
    </lineage>
</organism>
<protein>
    <submittedName>
        <fullName evidence="3">DUF5689 domain-containing protein</fullName>
    </submittedName>
</protein>
<gene>
    <name evidence="3" type="ORF">ACFPH8_01650</name>
</gene>
<comment type="caution">
    <text evidence="3">The sequence shown here is derived from an EMBL/GenBank/DDBJ whole genome shotgun (WGS) entry which is preliminary data.</text>
</comment>